<feature type="binding site" description="covalent" evidence="9">
    <location>
        <position position="78"/>
    </location>
    <ligand>
        <name>heme c</name>
        <dbReference type="ChEBI" id="CHEBI:61717"/>
    </ligand>
</feature>
<dbReference type="PANTHER" id="PTHR10266">
    <property type="entry name" value="CYTOCHROME C1"/>
    <property type="match status" value="1"/>
</dbReference>
<evidence type="ECO:0000256" key="10">
    <source>
        <dbReference type="SAM" id="Phobius"/>
    </source>
</evidence>
<dbReference type="PRINTS" id="PR00603">
    <property type="entry name" value="CYTOCHROMEC1"/>
</dbReference>
<evidence type="ECO:0000256" key="4">
    <source>
        <dbReference type="ARBA" id="ARBA00022692"/>
    </source>
</evidence>
<gene>
    <name evidence="12" type="ORF">KK488_18490</name>
</gene>
<dbReference type="Gene3D" id="1.10.760.10">
    <property type="entry name" value="Cytochrome c-like domain"/>
    <property type="match status" value="1"/>
</dbReference>
<feature type="binding site" description="covalent" evidence="9">
    <location>
        <position position="212"/>
    </location>
    <ligand>
        <name>heme c</name>
        <dbReference type="ChEBI" id="CHEBI:61717"/>
    </ligand>
</feature>
<keyword evidence="5 9" id="KW-0479">Metal-binding</keyword>
<keyword evidence="13" id="KW-1185">Reference proteome</keyword>
<dbReference type="AlphaFoldDB" id="A0A9X1ISV8"/>
<evidence type="ECO:0000256" key="1">
    <source>
        <dbReference type="ARBA" id="ARBA00004370"/>
    </source>
</evidence>
<keyword evidence="8 10" id="KW-0472">Membrane</keyword>
<evidence type="ECO:0000313" key="13">
    <source>
        <dbReference type="Proteomes" id="UP001138757"/>
    </source>
</evidence>
<dbReference type="Proteomes" id="UP001138757">
    <property type="component" value="Unassembled WGS sequence"/>
</dbReference>
<dbReference type="InterPro" id="IPR009056">
    <property type="entry name" value="Cyt_c-like_dom"/>
</dbReference>
<dbReference type="Gene3D" id="1.20.5.100">
    <property type="entry name" value="Cytochrome c1, transmembrane anchor, C-terminal"/>
    <property type="match status" value="1"/>
</dbReference>
<dbReference type="GO" id="GO:0046872">
    <property type="term" value="F:metal ion binding"/>
    <property type="evidence" value="ECO:0007669"/>
    <property type="project" value="UniProtKB-KW"/>
</dbReference>
<evidence type="ECO:0000256" key="6">
    <source>
        <dbReference type="ARBA" id="ARBA00022989"/>
    </source>
</evidence>
<protein>
    <recommendedName>
        <fullName evidence="2">Cytochrome c1</fullName>
    </recommendedName>
</protein>
<evidence type="ECO:0000256" key="7">
    <source>
        <dbReference type="ARBA" id="ARBA00023004"/>
    </source>
</evidence>
<dbReference type="GO" id="GO:0016020">
    <property type="term" value="C:membrane"/>
    <property type="evidence" value="ECO:0007669"/>
    <property type="project" value="UniProtKB-SubCell"/>
</dbReference>
<comment type="subcellular location">
    <subcellularLocation>
        <location evidence="1">Membrane</location>
    </subcellularLocation>
</comment>
<evidence type="ECO:0000313" key="12">
    <source>
        <dbReference type="EMBL" id="MBT2188938.1"/>
    </source>
</evidence>
<keyword evidence="3 9" id="KW-0349">Heme</keyword>
<proteinExistence type="predicted"/>
<name>A0A9X1ISV8_9SPHN</name>
<feature type="binding site" description="covalent" evidence="9">
    <location>
        <position position="79"/>
    </location>
    <ligand>
        <name>heme c</name>
        <dbReference type="ChEBI" id="CHEBI:61717"/>
    </ligand>
</feature>
<dbReference type="GO" id="GO:0009055">
    <property type="term" value="F:electron transfer activity"/>
    <property type="evidence" value="ECO:0007669"/>
    <property type="project" value="InterPro"/>
</dbReference>
<reference evidence="12" key="1">
    <citation type="submission" date="2021-05" db="EMBL/GenBank/DDBJ databases">
        <title>Genome of Sphingobium sp. strain.</title>
        <authorList>
            <person name="Fan R."/>
        </authorList>
    </citation>
    <scope>NUCLEOTIDE SEQUENCE</scope>
    <source>
        <strain evidence="12">H33</strain>
    </source>
</reference>
<dbReference type="GO" id="GO:0020037">
    <property type="term" value="F:heme binding"/>
    <property type="evidence" value="ECO:0007669"/>
    <property type="project" value="InterPro"/>
</dbReference>
<dbReference type="PANTHER" id="PTHR10266:SF3">
    <property type="entry name" value="CYTOCHROME C1, HEME PROTEIN, MITOCHONDRIAL"/>
    <property type="match status" value="1"/>
</dbReference>
<keyword evidence="7 9" id="KW-0408">Iron</keyword>
<dbReference type="InterPro" id="IPR002326">
    <property type="entry name" value="Cyt_c1"/>
</dbReference>
<evidence type="ECO:0000256" key="8">
    <source>
        <dbReference type="ARBA" id="ARBA00023136"/>
    </source>
</evidence>
<sequence>MVRFLGGLVGLFFAGMLLLSFIWGAVSFVSAPPAPTAEGEFHKHPREIAWSFNGPLGKYDKQQLQRGFQVYTEVCSACHSLKQVAFRDLEALGYSPAEIKAIAKARQVPDVDPKTGEMSTRPGIPADHFPLVYPNDVAARAANNNAIPPDLSLVAKSRHGGADYIHSLLTGFTSQQGYKNEDGKELLKEFPDAKTPEGLHFNPYFANLNLAMAPPLTAEGQVSYGEGQPKPTVDQMAQDVSAFLTWAAEPKMEARKSTGIAVVFFLLIATVLAWMSYQNIWSTKEH</sequence>
<evidence type="ECO:0000256" key="2">
    <source>
        <dbReference type="ARBA" id="ARBA00016165"/>
    </source>
</evidence>
<feature type="binding site" description="covalent" evidence="9">
    <location>
        <position position="75"/>
    </location>
    <ligand>
        <name>heme c</name>
        <dbReference type="ChEBI" id="CHEBI:61717"/>
    </ligand>
</feature>
<evidence type="ECO:0000259" key="11">
    <source>
        <dbReference type="PROSITE" id="PS51007"/>
    </source>
</evidence>
<comment type="caution">
    <text evidence="12">The sequence shown here is derived from an EMBL/GenBank/DDBJ whole genome shotgun (WGS) entry which is preliminary data.</text>
</comment>
<feature type="transmembrane region" description="Helical" evidence="10">
    <location>
        <begin position="259"/>
        <end position="277"/>
    </location>
</feature>
<evidence type="ECO:0000256" key="3">
    <source>
        <dbReference type="ARBA" id="ARBA00022617"/>
    </source>
</evidence>
<comment type="cofactor">
    <cofactor evidence="9">
        <name>heme c</name>
        <dbReference type="ChEBI" id="CHEBI:61717"/>
    </cofactor>
    <text evidence="9">Binds 1 heme c group covalently per subunit.</text>
</comment>
<organism evidence="12 13">
    <name type="scientific">Sphingobium nicotianae</name>
    <dbReference type="NCBI Taxonomy" id="2782607"/>
    <lineage>
        <taxon>Bacteria</taxon>
        <taxon>Pseudomonadati</taxon>
        <taxon>Pseudomonadota</taxon>
        <taxon>Alphaproteobacteria</taxon>
        <taxon>Sphingomonadales</taxon>
        <taxon>Sphingomonadaceae</taxon>
        <taxon>Sphingobium</taxon>
    </lineage>
</organism>
<dbReference type="EMBL" id="JAHGAW010000013">
    <property type="protein sequence ID" value="MBT2188938.1"/>
    <property type="molecule type" value="Genomic_DNA"/>
</dbReference>
<dbReference type="SUPFAM" id="SSF46626">
    <property type="entry name" value="Cytochrome c"/>
    <property type="match status" value="1"/>
</dbReference>
<dbReference type="RefSeq" id="WP_214625187.1">
    <property type="nucleotide sequence ID" value="NZ_JAHGAW010000013.1"/>
</dbReference>
<dbReference type="PROSITE" id="PS51007">
    <property type="entry name" value="CYTC"/>
    <property type="match status" value="1"/>
</dbReference>
<accession>A0A9X1ISV8</accession>
<keyword evidence="4 10" id="KW-0812">Transmembrane</keyword>
<dbReference type="Pfam" id="PF02167">
    <property type="entry name" value="Cytochrom_C1"/>
    <property type="match status" value="1"/>
</dbReference>
<evidence type="ECO:0000256" key="9">
    <source>
        <dbReference type="PIRSR" id="PIRSR602326-1"/>
    </source>
</evidence>
<keyword evidence="6 10" id="KW-1133">Transmembrane helix</keyword>
<evidence type="ECO:0000256" key="5">
    <source>
        <dbReference type="ARBA" id="ARBA00022723"/>
    </source>
</evidence>
<dbReference type="InterPro" id="IPR036909">
    <property type="entry name" value="Cyt_c-like_dom_sf"/>
</dbReference>
<feature type="domain" description="Cytochrome c" evidence="11">
    <location>
        <begin position="62"/>
        <end position="248"/>
    </location>
</feature>